<evidence type="ECO:0000256" key="2">
    <source>
        <dbReference type="ARBA" id="ARBA00022448"/>
    </source>
</evidence>
<comment type="caution">
    <text evidence="5">The sequence shown here is derived from an EMBL/GenBank/DDBJ whole genome shotgun (WGS) entry which is preliminary data.</text>
</comment>
<dbReference type="Proteomes" id="UP001500653">
    <property type="component" value="Unassembled WGS sequence"/>
</dbReference>
<organism evidence="5 6">
    <name type="scientific">Prauserella halophila</name>
    <dbReference type="NCBI Taxonomy" id="185641"/>
    <lineage>
        <taxon>Bacteria</taxon>
        <taxon>Bacillati</taxon>
        <taxon>Actinomycetota</taxon>
        <taxon>Actinomycetes</taxon>
        <taxon>Pseudonocardiales</taxon>
        <taxon>Pseudonocardiaceae</taxon>
        <taxon>Prauserella</taxon>
    </lineage>
</organism>
<dbReference type="InterPro" id="IPR036259">
    <property type="entry name" value="MFS_trans_sf"/>
</dbReference>
<dbReference type="SUPFAM" id="SSF103473">
    <property type="entry name" value="MFS general substrate transporter"/>
    <property type="match status" value="1"/>
</dbReference>
<dbReference type="RefSeq" id="WP_301296470.1">
    <property type="nucleotide sequence ID" value="NZ_BAAALN010000001.1"/>
</dbReference>
<evidence type="ECO:0000256" key="1">
    <source>
        <dbReference type="ARBA" id="ARBA00004651"/>
    </source>
</evidence>
<evidence type="ECO:0000313" key="5">
    <source>
        <dbReference type="EMBL" id="GAA1223011.1"/>
    </source>
</evidence>
<feature type="transmembrane region" description="Helical" evidence="4">
    <location>
        <begin position="56"/>
        <end position="74"/>
    </location>
</feature>
<evidence type="ECO:0008006" key="7">
    <source>
        <dbReference type="Google" id="ProtNLM"/>
    </source>
</evidence>
<reference evidence="5 6" key="1">
    <citation type="journal article" date="2019" name="Int. J. Syst. Evol. Microbiol.">
        <title>The Global Catalogue of Microorganisms (GCM) 10K type strain sequencing project: providing services to taxonomists for standard genome sequencing and annotation.</title>
        <authorList>
            <consortium name="The Broad Institute Genomics Platform"/>
            <consortium name="The Broad Institute Genome Sequencing Center for Infectious Disease"/>
            <person name="Wu L."/>
            <person name="Ma J."/>
        </authorList>
    </citation>
    <scope>NUCLEOTIDE SEQUENCE [LARGE SCALE GENOMIC DNA]</scope>
    <source>
        <strain evidence="5 6">JCM 13023</strain>
    </source>
</reference>
<dbReference type="PANTHER" id="PTHR43045">
    <property type="entry name" value="SHIKIMATE TRANSPORTER"/>
    <property type="match status" value="1"/>
</dbReference>
<evidence type="ECO:0000256" key="3">
    <source>
        <dbReference type="ARBA" id="ARBA00022475"/>
    </source>
</evidence>
<comment type="subcellular location">
    <subcellularLocation>
        <location evidence="1">Cell membrane</location>
        <topology evidence="1">Multi-pass membrane protein</topology>
    </subcellularLocation>
</comment>
<feature type="transmembrane region" description="Helical" evidence="4">
    <location>
        <begin position="80"/>
        <end position="100"/>
    </location>
</feature>
<dbReference type="PANTHER" id="PTHR43045:SF1">
    <property type="entry name" value="SHIKIMATE TRANSPORTER"/>
    <property type="match status" value="1"/>
</dbReference>
<evidence type="ECO:0000256" key="4">
    <source>
        <dbReference type="SAM" id="Phobius"/>
    </source>
</evidence>
<keyword evidence="4" id="KW-0812">Transmembrane</keyword>
<dbReference type="EMBL" id="BAAALN010000001">
    <property type="protein sequence ID" value="GAA1223011.1"/>
    <property type="molecule type" value="Genomic_DNA"/>
</dbReference>
<gene>
    <name evidence="5" type="ORF">GCM10009676_00250</name>
</gene>
<keyword evidence="4" id="KW-0472">Membrane</keyword>
<proteinExistence type="predicted"/>
<dbReference type="Gene3D" id="1.20.1250.20">
    <property type="entry name" value="MFS general substrate transporter like domains"/>
    <property type="match status" value="1"/>
</dbReference>
<sequence length="114" mass="12240">MQLRIRQGIAVGGEWGGAALMSLEHANKKRRGFAASIPEQFGTTARYTGVSPGYQLARLLGAGLTPMILTSLYVASGRDIMSVVWFLAAVGPISVVAILLTRESQDNELTQDTF</sequence>
<keyword evidence="6" id="KW-1185">Reference proteome</keyword>
<keyword evidence="4" id="KW-1133">Transmembrane helix</keyword>
<name>A0ABN1VTT4_9PSEU</name>
<keyword evidence="2" id="KW-0813">Transport</keyword>
<accession>A0ABN1VTT4</accession>
<keyword evidence="3" id="KW-1003">Cell membrane</keyword>
<evidence type="ECO:0000313" key="6">
    <source>
        <dbReference type="Proteomes" id="UP001500653"/>
    </source>
</evidence>
<protein>
    <recommendedName>
        <fullName evidence="7">Sugar transport protein</fullName>
    </recommendedName>
</protein>